<dbReference type="Pfam" id="PF18511">
    <property type="entry name" value="F-box_5"/>
    <property type="match status" value="1"/>
</dbReference>
<accession>D8SYC3</accession>
<evidence type="ECO:0000259" key="1">
    <source>
        <dbReference type="Pfam" id="PF18511"/>
    </source>
</evidence>
<dbReference type="InterPro" id="IPR041567">
    <property type="entry name" value="COI1_F-box"/>
</dbReference>
<dbReference type="Proteomes" id="UP000001514">
    <property type="component" value="Unassembled WGS sequence"/>
</dbReference>
<dbReference type="EMBL" id="GL377652">
    <property type="protein sequence ID" value="EFJ10676.1"/>
    <property type="molecule type" value="Genomic_DNA"/>
</dbReference>
<dbReference type="Gene3D" id="3.80.10.10">
    <property type="entry name" value="Ribonuclease Inhibitor"/>
    <property type="match status" value="1"/>
</dbReference>
<name>D8SYC3_SELML</name>
<proteinExistence type="predicted"/>
<sequence length="553" mass="60664">DELLERILALIADPCDRAAVSEVNRQWYRVEARTRSRLVVKCSYAVHPWRLAQRFTGLASVTIKGRPRIYDWGLLGDDWGGTADAWIRVLVACCPSLAAIHLRRFDVPDSAIAAIATAAFASSLQVLKLDRCSGFSTRGLLEIARHCKNLRVLSLDESIVDGGGEQWLRALADTATKLEVLSFSLTGIEVRGLDDVAAIVSRNKRLASLRLDEVRTTNDAISRARGILCDAASLQEMLLLYRSLDESSIIEKLELPKTVTSLAGDISIPLDSGLAFRLLKLDLMLTTLDSSQLSLLHQTFQACPNLEELKVRNSIGDEGVEAIAKHCRKLKRIRIENLEDNHHSVSQHGLIALASSCAHLRTVAIYASDVSNAAFAAFGICCRDLYDFRIAVLDSPTPLTDTPLDAGVKSLLQGCRGLRKLALYLKRGGLSDHGLAEMGVLAANLKWLLLGCAGYSDAGFVGLAAGCARLTKLELRHCPFSEAGMAAGVARMERLRYVWSQGYREVDARDLLALGPAWNIEYMPSRDAAVTQFVAYRSLLGPRRDCPPRVMQL</sequence>
<protein>
    <recommendedName>
        <fullName evidence="6">COI1 F-box domain-containing protein</fullName>
    </recommendedName>
</protein>
<dbReference type="STRING" id="88036.D8SYC3"/>
<evidence type="ECO:0000259" key="2">
    <source>
        <dbReference type="Pfam" id="PF18791"/>
    </source>
</evidence>
<dbReference type="PANTHER" id="PTHR13318">
    <property type="entry name" value="PARTNER OF PAIRED, ISOFORM B-RELATED"/>
    <property type="match status" value="1"/>
</dbReference>
<dbReference type="FunCoup" id="D8SYC3">
    <property type="interactions" value="1271"/>
</dbReference>
<dbReference type="InterPro" id="IPR006553">
    <property type="entry name" value="Leu-rich_rpt_Cys-con_subtyp"/>
</dbReference>
<feature type="domain" description="Transport inhibitor response 1" evidence="2">
    <location>
        <begin position="58"/>
        <end position="102"/>
    </location>
</feature>
<feature type="domain" description="F-box/LRR-repeat protein 15-like leucin rich repeat" evidence="3">
    <location>
        <begin position="106"/>
        <end position="479"/>
    </location>
</feature>
<dbReference type="SMART" id="SM00367">
    <property type="entry name" value="LRR_CC"/>
    <property type="match status" value="7"/>
</dbReference>
<evidence type="ECO:0000259" key="3">
    <source>
        <dbReference type="Pfam" id="PF25372"/>
    </source>
</evidence>
<dbReference type="eggNOG" id="KOG1947">
    <property type="taxonomic scope" value="Eukaryota"/>
</dbReference>
<evidence type="ECO:0008006" key="6">
    <source>
        <dbReference type="Google" id="ProtNLM"/>
    </source>
</evidence>
<dbReference type="SUPFAM" id="SSF52047">
    <property type="entry name" value="RNI-like"/>
    <property type="match status" value="2"/>
</dbReference>
<dbReference type="HOGENOM" id="CLU_022456_1_0_1"/>
<feature type="domain" description="COI1 F-box" evidence="1">
    <location>
        <begin position="1"/>
        <end position="36"/>
    </location>
</feature>
<dbReference type="Pfam" id="PF25372">
    <property type="entry name" value="DUF7885"/>
    <property type="match status" value="1"/>
</dbReference>
<dbReference type="InterPro" id="IPR057207">
    <property type="entry name" value="FBXL15_LRR"/>
</dbReference>
<dbReference type="OrthoDB" id="550575at2759"/>
<dbReference type="Pfam" id="PF18791">
    <property type="entry name" value="Transp_inhibit"/>
    <property type="match status" value="1"/>
</dbReference>
<dbReference type="CDD" id="cd22159">
    <property type="entry name" value="F-box_AtTIR1-like"/>
    <property type="match status" value="1"/>
</dbReference>
<dbReference type="KEGG" id="smo:SELMODRAFT_11318"/>
<dbReference type="PANTHER" id="PTHR13318:SF259">
    <property type="entry name" value="F-BOX DOMAIN-CONTAINING PROTEIN"/>
    <property type="match status" value="1"/>
</dbReference>
<evidence type="ECO:0000313" key="5">
    <source>
        <dbReference type="Proteomes" id="UP000001514"/>
    </source>
</evidence>
<reference evidence="4 5" key="1">
    <citation type="journal article" date="2011" name="Science">
        <title>The Selaginella genome identifies genetic changes associated with the evolution of vascular plants.</title>
        <authorList>
            <person name="Banks J.A."/>
            <person name="Nishiyama T."/>
            <person name="Hasebe M."/>
            <person name="Bowman J.L."/>
            <person name="Gribskov M."/>
            <person name="dePamphilis C."/>
            <person name="Albert V.A."/>
            <person name="Aono N."/>
            <person name="Aoyama T."/>
            <person name="Ambrose B.A."/>
            <person name="Ashton N.W."/>
            <person name="Axtell M.J."/>
            <person name="Barker E."/>
            <person name="Barker M.S."/>
            <person name="Bennetzen J.L."/>
            <person name="Bonawitz N.D."/>
            <person name="Chapple C."/>
            <person name="Cheng C."/>
            <person name="Correa L.G."/>
            <person name="Dacre M."/>
            <person name="DeBarry J."/>
            <person name="Dreyer I."/>
            <person name="Elias M."/>
            <person name="Engstrom E.M."/>
            <person name="Estelle M."/>
            <person name="Feng L."/>
            <person name="Finet C."/>
            <person name="Floyd S.K."/>
            <person name="Frommer W.B."/>
            <person name="Fujita T."/>
            <person name="Gramzow L."/>
            <person name="Gutensohn M."/>
            <person name="Harholt J."/>
            <person name="Hattori M."/>
            <person name="Heyl A."/>
            <person name="Hirai T."/>
            <person name="Hiwatashi Y."/>
            <person name="Ishikawa M."/>
            <person name="Iwata M."/>
            <person name="Karol K.G."/>
            <person name="Koehler B."/>
            <person name="Kolukisaoglu U."/>
            <person name="Kubo M."/>
            <person name="Kurata T."/>
            <person name="Lalonde S."/>
            <person name="Li K."/>
            <person name="Li Y."/>
            <person name="Litt A."/>
            <person name="Lyons E."/>
            <person name="Manning G."/>
            <person name="Maruyama T."/>
            <person name="Michael T.P."/>
            <person name="Mikami K."/>
            <person name="Miyazaki S."/>
            <person name="Morinaga S."/>
            <person name="Murata T."/>
            <person name="Mueller-Roeber B."/>
            <person name="Nelson D.R."/>
            <person name="Obara M."/>
            <person name="Oguri Y."/>
            <person name="Olmstead R.G."/>
            <person name="Onodera N."/>
            <person name="Petersen B.L."/>
            <person name="Pils B."/>
            <person name="Prigge M."/>
            <person name="Rensing S.A."/>
            <person name="Riano-Pachon D.M."/>
            <person name="Roberts A.W."/>
            <person name="Sato Y."/>
            <person name="Scheller H.V."/>
            <person name="Schulz B."/>
            <person name="Schulz C."/>
            <person name="Shakirov E.V."/>
            <person name="Shibagaki N."/>
            <person name="Shinohara N."/>
            <person name="Shippen D.E."/>
            <person name="Soerensen I."/>
            <person name="Sotooka R."/>
            <person name="Sugimoto N."/>
            <person name="Sugita M."/>
            <person name="Sumikawa N."/>
            <person name="Tanurdzic M."/>
            <person name="Theissen G."/>
            <person name="Ulvskov P."/>
            <person name="Wakazuki S."/>
            <person name="Weng J.K."/>
            <person name="Willats W.W."/>
            <person name="Wipf D."/>
            <person name="Wolf P.G."/>
            <person name="Yang L."/>
            <person name="Zimmer A.D."/>
            <person name="Zhu Q."/>
            <person name="Mitros T."/>
            <person name="Hellsten U."/>
            <person name="Loque D."/>
            <person name="Otillar R."/>
            <person name="Salamov A."/>
            <person name="Schmutz J."/>
            <person name="Shapiro H."/>
            <person name="Lindquist E."/>
            <person name="Lucas S."/>
            <person name="Rokhsar D."/>
            <person name="Grigoriev I.V."/>
        </authorList>
    </citation>
    <scope>NUCLEOTIDE SEQUENCE [LARGE SCALE GENOMIC DNA]</scope>
</reference>
<dbReference type="GO" id="GO:0019005">
    <property type="term" value="C:SCF ubiquitin ligase complex"/>
    <property type="evidence" value="ECO:0000318"/>
    <property type="project" value="GO_Central"/>
</dbReference>
<organism evidence="5">
    <name type="scientific">Selaginella moellendorffii</name>
    <name type="common">Spikemoss</name>
    <dbReference type="NCBI Taxonomy" id="88036"/>
    <lineage>
        <taxon>Eukaryota</taxon>
        <taxon>Viridiplantae</taxon>
        <taxon>Streptophyta</taxon>
        <taxon>Embryophyta</taxon>
        <taxon>Tracheophyta</taxon>
        <taxon>Lycopodiopsida</taxon>
        <taxon>Selaginellales</taxon>
        <taxon>Selaginellaceae</taxon>
        <taxon>Selaginella</taxon>
    </lineage>
</organism>
<dbReference type="Gene3D" id="1.20.1280.50">
    <property type="match status" value="1"/>
</dbReference>
<feature type="non-terminal residue" evidence="4">
    <location>
        <position position="1"/>
    </location>
</feature>
<dbReference type="Gramene" id="EFJ10676">
    <property type="protein sequence ID" value="EFJ10676"/>
    <property type="gene ID" value="SELMODRAFT_11318"/>
</dbReference>
<feature type="non-terminal residue" evidence="4">
    <location>
        <position position="553"/>
    </location>
</feature>
<dbReference type="AlphaFoldDB" id="D8SYC3"/>
<evidence type="ECO:0000313" key="4">
    <source>
        <dbReference type="EMBL" id="EFJ10676.1"/>
    </source>
</evidence>
<dbReference type="GO" id="GO:0031146">
    <property type="term" value="P:SCF-dependent proteasomal ubiquitin-dependent protein catabolic process"/>
    <property type="evidence" value="ECO:0000318"/>
    <property type="project" value="GO_Central"/>
</dbReference>
<dbReference type="OMA" id="FGICCRD"/>
<keyword evidence="5" id="KW-1185">Reference proteome</keyword>
<dbReference type="InterPro" id="IPR041101">
    <property type="entry name" value="Transp_inhibit"/>
</dbReference>
<gene>
    <name evidence="4" type="ORF">SELMODRAFT_11318</name>
</gene>
<dbReference type="InterPro" id="IPR032675">
    <property type="entry name" value="LRR_dom_sf"/>
</dbReference>
<dbReference type="InParanoid" id="D8SYC3"/>